<dbReference type="GO" id="GO:0006357">
    <property type="term" value="P:regulation of transcription by RNA polymerase II"/>
    <property type="evidence" value="ECO:0007669"/>
    <property type="project" value="TreeGrafter"/>
</dbReference>
<dbReference type="InterPro" id="IPR036388">
    <property type="entry name" value="WH-like_DNA-bd_sf"/>
</dbReference>
<keyword evidence="14" id="KW-1185">Reference proteome</keyword>
<evidence type="ECO:0000256" key="5">
    <source>
        <dbReference type="ARBA" id="ARBA00023016"/>
    </source>
</evidence>
<dbReference type="GO" id="GO:0000978">
    <property type="term" value="F:RNA polymerase II cis-regulatory region sequence-specific DNA binding"/>
    <property type="evidence" value="ECO:0007669"/>
    <property type="project" value="TreeGrafter"/>
</dbReference>
<evidence type="ECO:0000259" key="12">
    <source>
        <dbReference type="PROSITE" id="PS00434"/>
    </source>
</evidence>
<dbReference type="EMBL" id="JAMSHJ010000006">
    <property type="protein sequence ID" value="KAI5400512.1"/>
    <property type="molecule type" value="Genomic_DNA"/>
</dbReference>
<evidence type="ECO:0000313" key="14">
    <source>
        <dbReference type="Proteomes" id="UP001058974"/>
    </source>
</evidence>
<evidence type="ECO:0000256" key="2">
    <source>
        <dbReference type="ARBA" id="ARBA00011233"/>
    </source>
</evidence>
<name>A0A9D4WEZ2_PEA</name>
<evidence type="ECO:0000313" key="13">
    <source>
        <dbReference type="EMBL" id="KAI5400512.1"/>
    </source>
</evidence>
<dbReference type="SUPFAM" id="SSF46785">
    <property type="entry name" value="Winged helix' DNA-binding domain"/>
    <property type="match status" value="1"/>
</dbReference>
<dbReference type="PANTHER" id="PTHR10015:SF333">
    <property type="entry name" value="HEAT STRESS TRANSCRIPTION FACTOR B-2A"/>
    <property type="match status" value="1"/>
</dbReference>
<keyword evidence="7" id="KW-0804">Transcription</keyword>
<feature type="region of interest" description="Disordered" evidence="11">
    <location>
        <begin position="1"/>
        <end position="20"/>
    </location>
</feature>
<dbReference type="Proteomes" id="UP001058974">
    <property type="component" value="Chromosome 6"/>
</dbReference>
<dbReference type="PRINTS" id="PR00056">
    <property type="entry name" value="HSFDOMAIN"/>
</dbReference>
<evidence type="ECO:0000256" key="9">
    <source>
        <dbReference type="RuleBase" id="RU004020"/>
    </source>
</evidence>
<keyword evidence="5" id="KW-0346">Stress response</keyword>
<dbReference type="Pfam" id="PF00447">
    <property type="entry name" value="HSF_DNA-bind"/>
    <property type="match status" value="1"/>
</dbReference>
<evidence type="ECO:0000256" key="6">
    <source>
        <dbReference type="ARBA" id="ARBA00023125"/>
    </source>
</evidence>
<keyword evidence="10" id="KW-0175">Coiled coil</keyword>
<dbReference type="FunFam" id="1.10.10.10:FF:000037">
    <property type="entry name" value="Heat stress transcription factor B-4"/>
    <property type="match status" value="1"/>
</dbReference>
<dbReference type="Gramene" id="Psat06G0541100-T1">
    <property type="protein sequence ID" value="KAI5400512.1"/>
    <property type="gene ID" value="KIW84_065411"/>
</dbReference>
<reference evidence="13 14" key="1">
    <citation type="journal article" date="2022" name="Nat. Genet.">
        <title>Improved pea reference genome and pan-genome highlight genomic features and evolutionary characteristics.</title>
        <authorList>
            <person name="Yang T."/>
            <person name="Liu R."/>
            <person name="Luo Y."/>
            <person name="Hu S."/>
            <person name="Wang D."/>
            <person name="Wang C."/>
            <person name="Pandey M.K."/>
            <person name="Ge S."/>
            <person name="Xu Q."/>
            <person name="Li N."/>
            <person name="Li G."/>
            <person name="Huang Y."/>
            <person name="Saxena R.K."/>
            <person name="Ji Y."/>
            <person name="Li M."/>
            <person name="Yan X."/>
            <person name="He Y."/>
            <person name="Liu Y."/>
            <person name="Wang X."/>
            <person name="Xiang C."/>
            <person name="Varshney R.K."/>
            <person name="Ding H."/>
            <person name="Gao S."/>
            <person name="Zong X."/>
        </authorList>
    </citation>
    <scope>NUCLEOTIDE SEQUENCE [LARGE SCALE GENOMIC DNA]</scope>
    <source>
        <strain evidence="13 14">cv. Zhongwan 6</strain>
    </source>
</reference>
<comment type="subunit">
    <text evidence="2">Homotrimer.</text>
</comment>
<evidence type="ECO:0000256" key="7">
    <source>
        <dbReference type="ARBA" id="ARBA00023163"/>
    </source>
</evidence>
<sequence length="338" mass="38006">MLTQIPSKPSPRKLSPQKRSFARKERKVMLLVSSFSSINISIYLFFSVPPCETSRTITTENKNSFSRARLFSMAPSAEHNGDSSTGESQRSTPTPFITKTYQIVDDRTIDDVVSWNDTGTSFVVWNPTVFARDLLPKYFKHNNFSSFVRQLNTYGFKKVVADRWEFSNECFRRGEKRLLCDIQRRKIVSKSPPAVINGGATATVVSSPLQSVLTANPIVSPSISGEEQVVSSDSSPLEQAALLEENQRLRKENMQLTTEIDEMKSLFNNIFNLMSNYAKFQAESGAHGKEATKTLNLLPEKRYDGEDTAAMVVDDNYPQLFGVAIGRKRAREEGKCVE</sequence>
<dbReference type="InterPro" id="IPR000232">
    <property type="entry name" value="HSF_DNA-bd"/>
</dbReference>
<organism evidence="13 14">
    <name type="scientific">Pisum sativum</name>
    <name type="common">Garden pea</name>
    <name type="synonym">Lathyrus oleraceus</name>
    <dbReference type="NCBI Taxonomy" id="3888"/>
    <lineage>
        <taxon>Eukaryota</taxon>
        <taxon>Viridiplantae</taxon>
        <taxon>Streptophyta</taxon>
        <taxon>Embryophyta</taxon>
        <taxon>Tracheophyta</taxon>
        <taxon>Spermatophyta</taxon>
        <taxon>Magnoliopsida</taxon>
        <taxon>eudicotyledons</taxon>
        <taxon>Gunneridae</taxon>
        <taxon>Pentapetalae</taxon>
        <taxon>rosids</taxon>
        <taxon>fabids</taxon>
        <taxon>Fabales</taxon>
        <taxon>Fabaceae</taxon>
        <taxon>Papilionoideae</taxon>
        <taxon>50 kb inversion clade</taxon>
        <taxon>NPAAA clade</taxon>
        <taxon>Hologalegina</taxon>
        <taxon>IRL clade</taxon>
        <taxon>Fabeae</taxon>
        <taxon>Lathyrus</taxon>
    </lineage>
</organism>
<dbReference type="PROSITE" id="PS00434">
    <property type="entry name" value="HSF_DOMAIN"/>
    <property type="match status" value="1"/>
</dbReference>
<dbReference type="SMART" id="SM00415">
    <property type="entry name" value="HSF"/>
    <property type="match status" value="1"/>
</dbReference>
<comment type="caution">
    <text evidence="13">The sequence shown here is derived from an EMBL/GenBank/DDBJ whole genome shotgun (WGS) entry which is preliminary data.</text>
</comment>
<dbReference type="AlphaFoldDB" id="A0A9D4WEZ2"/>
<evidence type="ECO:0000256" key="1">
    <source>
        <dbReference type="ARBA" id="ARBA00004123"/>
    </source>
</evidence>
<dbReference type="GO" id="GO:0003700">
    <property type="term" value="F:DNA-binding transcription factor activity"/>
    <property type="evidence" value="ECO:0007669"/>
    <property type="project" value="InterPro"/>
</dbReference>
<keyword evidence="6" id="KW-0238">DNA-binding</keyword>
<keyword evidence="3" id="KW-0597">Phosphoprotein</keyword>
<evidence type="ECO:0000256" key="8">
    <source>
        <dbReference type="ARBA" id="ARBA00023242"/>
    </source>
</evidence>
<comment type="similarity">
    <text evidence="9">Belongs to the HSF family.</text>
</comment>
<evidence type="ECO:0000256" key="3">
    <source>
        <dbReference type="ARBA" id="ARBA00022553"/>
    </source>
</evidence>
<dbReference type="GO" id="GO:0005634">
    <property type="term" value="C:nucleus"/>
    <property type="evidence" value="ECO:0007669"/>
    <property type="project" value="UniProtKB-SubCell"/>
</dbReference>
<accession>A0A9D4WEZ2</accession>
<feature type="domain" description="HSF-type DNA-binding" evidence="12">
    <location>
        <begin position="135"/>
        <end position="159"/>
    </location>
</feature>
<evidence type="ECO:0000256" key="4">
    <source>
        <dbReference type="ARBA" id="ARBA00023015"/>
    </source>
</evidence>
<evidence type="ECO:0000256" key="10">
    <source>
        <dbReference type="SAM" id="Coils"/>
    </source>
</evidence>
<dbReference type="PANTHER" id="PTHR10015">
    <property type="entry name" value="HEAT SHOCK TRANSCRIPTION FACTOR"/>
    <property type="match status" value="1"/>
</dbReference>
<comment type="subcellular location">
    <subcellularLocation>
        <location evidence="1">Nucleus</location>
    </subcellularLocation>
</comment>
<dbReference type="Gene3D" id="1.10.10.10">
    <property type="entry name" value="Winged helix-like DNA-binding domain superfamily/Winged helix DNA-binding domain"/>
    <property type="match status" value="1"/>
</dbReference>
<feature type="coiled-coil region" evidence="10">
    <location>
        <begin position="239"/>
        <end position="266"/>
    </location>
</feature>
<evidence type="ECO:0000256" key="11">
    <source>
        <dbReference type="SAM" id="MobiDB-lite"/>
    </source>
</evidence>
<dbReference type="InterPro" id="IPR036390">
    <property type="entry name" value="WH_DNA-bd_sf"/>
</dbReference>
<keyword evidence="8" id="KW-0539">Nucleus</keyword>
<proteinExistence type="inferred from homology"/>
<gene>
    <name evidence="13" type="ORF">KIW84_065411</name>
</gene>
<keyword evidence="4" id="KW-0805">Transcription regulation</keyword>
<protein>
    <recommendedName>
        <fullName evidence="12">HSF-type DNA-binding domain-containing protein</fullName>
    </recommendedName>
</protein>